<evidence type="ECO:0000313" key="7">
    <source>
        <dbReference type="Proteomes" id="UP000015102"/>
    </source>
</evidence>
<dbReference type="Gene3D" id="4.10.410.10">
    <property type="entry name" value="Pancreatic trypsin inhibitor Kunitz domain"/>
    <property type="match status" value="1"/>
</dbReference>
<keyword evidence="3" id="KW-1015">Disulfide bond</keyword>
<dbReference type="GO" id="GO:0005615">
    <property type="term" value="C:extracellular space"/>
    <property type="evidence" value="ECO:0007669"/>
    <property type="project" value="TreeGrafter"/>
</dbReference>
<dbReference type="EMBL" id="CAQQ02078068">
    <property type="status" value="NOT_ANNOTATED_CDS"/>
    <property type="molecule type" value="Genomic_DNA"/>
</dbReference>
<sequence>MIKYITCILTLLILKITAFSNKCQQPLYPGSCGGWEIKYFYDKNTSSCKSYIYEGCEGNENSFGTLEGCKRHCEYRGFQNVSYTRPPKARPSKLYFWKNIKPNIMTTKKYKTGKKSIANTTMKSSRIYTQKIIKFPEINFESTTQVAEQTPNLTTISEE</sequence>
<dbReference type="InterPro" id="IPR050098">
    <property type="entry name" value="TFPI/VKTCI-like"/>
</dbReference>
<keyword evidence="7" id="KW-1185">Reference proteome</keyword>
<keyword evidence="4" id="KW-0732">Signal</keyword>
<accession>T1GUN3</accession>
<dbReference type="AlphaFoldDB" id="T1GUN3"/>
<dbReference type="PROSITE" id="PS50279">
    <property type="entry name" value="BPTI_KUNITZ_2"/>
    <property type="match status" value="1"/>
</dbReference>
<feature type="domain" description="BPTI/Kunitz inhibitor" evidence="5">
    <location>
        <begin position="23"/>
        <end position="73"/>
    </location>
</feature>
<dbReference type="STRING" id="36166.T1GUN3"/>
<dbReference type="CDD" id="cd00109">
    <property type="entry name" value="Kunitz-type"/>
    <property type="match status" value="1"/>
</dbReference>
<dbReference type="EMBL" id="CAQQ02078067">
    <property type="status" value="NOT_ANNOTATED_CDS"/>
    <property type="molecule type" value="Genomic_DNA"/>
</dbReference>
<evidence type="ECO:0000313" key="6">
    <source>
        <dbReference type="EnsemblMetazoa" id="MESCA007450-PA"/>
    </source>
</evidence>
<organism evidence="6 7">
    <name type="scientific">Megaselia scalaris</name>
    <name type="common">Humpbacked fly</name>
    <name type="synonym">Phora scalaris</name>
    <dbReference type="NCBI Taxonomy" id="36166"/>
    <lineage>
        <taxon>Eukaryota</taxon>
        <taxon>Metazoa</taxon>
        <taxon>Ecdysozoa</taxon>
        <taxon>Arthropoda</taxon>
        <taxon>Hexapoda</taxon>
        <taxon>Insecta</taxon>
        <taxon>Pterygota</taxon>
        <taxon>Neoptera</taxon>
        <taxon>Endopterygota</taxon>
        <taxon>Diptera</taxon>
        <taxon>Brachycera</taxon>
        <taxon>Muscomorpha</taxon>
        <taxon>Platypezoidea</taxon>
        <taxon>Phoridae</taxon>
        <taxon>Megaseliini</taxon>
        <taxon>Megaselia</taxon>
    </lineage>
</organism>
<dbReference type="InterPro" id="IPR036880">
    <property type="entry name" value="Kunitz_BPTI_sf"/>
</dbReference>
<dbReference type="GO" id="GO:0004867">
    <property type="term" value="F:serine-type endopeptidase inhibitor activity"/>
    <property type="evidence" value="ECO:0007669"/>
    <property type="project" value="UniProtKB-KW"/>
</dbReference>
<evidence type="ECO:0000256" key="3">
    <source>
        <dbReference type="ARBA" id="ARBA00023157"/>
    </source>
</evidence>
<evidence type="ECO:0000256" key="1">
    <source>
        <dbReference type="ARBA" id="ARBA00022690"/>
    </source>
</evidence>
<dbReference type="PANTHER" id="PTHR10083:SF374">
    <property type="entry name" value="BPTI_KUNITZ INHIBITOR DOMAIN-CONTAINING PROTEIN"/>
    <property type="match status" value="1"/>
</dbReference>
<keyword evidence="2" id="KW-0722">Serine protease inhibitor</keyword>
<reference evidence="7" key="1">
    <citation type="submission" date="2013-02" db="EMBL/GenBank/DDBJ databases">
        <authorList>
            <person name="Hughes D."/>
        </authorList>
    </citation>
    <scope>NUCLEOTIDE SEQUENCE</scope>
    <source>
        <strain>Durham</strain>
        <strain evidence="7">NC isolate 2 -- Noor lab</strain>
    </source>
</reference>
<dbReference type="EnsemblMetazoa" id="MESCA007450-RA">
    <property type="protein sequence ID" value="MESCA007450-PA"/>
    <property type="gene ID" value="MESCA007450"/>
</dbReference>
<protein>
    <recommendedName>
        <fullName evidence="5">BPTI/Kunitz inhibitor domain-containing protein</fullName>
    </recommendedName>
</protein>
<dbReference type="Pfam" id="PF00014">
    <property type="entry name" value="Kunitz_BPTI"/>
    <property type="match status" value="1"/>
</dbReference>
<dbReference type="HOGENOM" id="CLU_1662797_0_0_1"/>
<feature type="signal peptide" evidence="4">
    <location>
        <begin position="1"/>
        <end position="18"/>
    </location>
</feature>
<dbReference type="PANTHER" id="PTHR10083">
    <property type="entry name" value="KUNITZ-TYPE PROTEASE INHIBITOR-RELATED"/>
    <property type="match status" value="1"/>
</dbReference>
<evidence type="ECO:0000259" key="5">
    <source>
        <dbReference type="PROSITE" id="PS50279"/>
    </source>
</evidence>
<reference evidence="6" key="2">
    <citation type="submission" date="2015-06" db="UniProtKB">
        <authorList>
            <consortium name="EnsemblMetazoa"/>
        </authorList>
    </citation>
    <scope>IDENTIFICATION</scope>
</reference>
<evidence type="ECO:0000256" key="4">
    <source>
        <dbReference type="SAM" id="SignalP"/>
    </source>
</evidence>
<keyword evidence="1" id="KW-0646">Protease inhibitor</keyword>
<dbReference type="InterPro" id="IPR002223">
    <property type="entry name" value="Kunitz_BPTI"/>
</dbReference>
<dbReference type="PRINTS" id="PR00759">
    <property type="entry name" value="BASICPTASE"/>
</dbReference>
<proteinExistence type="predicted"/>
<dbReference type="Proteomes" id="UP000015102">
    <property type="component" value="Unassembled WGS sequence"/>
</dbReference>
<dbReference type="SUPFAM" id="SSF57362">
    <property type="entry name" value="BPTI-like"/>
    <property type="match status" value="1"/>
</dbReference>
<evidence type="ECO:0000256" key="2">
    <source>
        <dbReference type="ARBA" id="ARBA00022900"/>
    </source>
</evidence>
<name>T1GUN3_MEGSC</name>
<feature type="chain" id="PRO_5004588521" description="BPTI/Kunitz inhibitor domain-containing protein" evidence="4">
    <location>
        <begin position="19"/>
        <end position="159"/>
    </location>
</feature>
<dbReference type="SMART" id="SM00131">
    <property type="entry name" value="KU"/>
    <property type="match status" value="1"/>
</dbReference>